<feature type="compositionally biased region" description="Low complexity" evidence="1">
    <location>
        <begin position="121"/>
        <end position="147"/>
    </location>
</feature>
<name>A0A139H397_9PEZI</name>
<sequence>MMWNVSVWVDEVAALADIPEPQESHESHQPHERPSPSHTRVRGKRKRPGLVELSANMMSRSCSPSKKRKVGGERDTEVEETPRPRIHQRTSNVDPQAGAHPFTLSERFAPPPTSPSPWPPLAASGRMSTPSRGSARTSTASSRSRSPVKGVTDLQFADIAVVERMRGDVQIPACANGFLETLARIEADEEWLPEDVAKDMEAHGERLNRFVRSHASKDPAPSDWGEWKEICQIAQEQERDAASEPAWNSEVHSTVFRCAFRRRSQRIRHFNITRARPAKAFLPTVASQSSEARLVDYSINYIPTEPERDDITRLLHAQPDPELRTVTQSMTQSVRFRPCLVSIETKADAGTIKAKSQLGVWGAAHFQRLHTLFTRRGEGDVTTSDVLSIHPAILVQSHAWTLFLLVARAGCEASEVSSQRQRGSIDIIDLDICLGGTKNLRQIWKLRASLHELARWGEEEYWPAFHKLLQQELADSNDILSE</sequence>
<evidence type="ECO:0000259" key="2">
    <source>
        <dbReference type="Pfam" id="PF20516"/>
    </source>
</evidence>
<dbReference type="InterPro" id="IPR046797">
    <property type="entry name" value="PDDEXK_12"/>
</dbReference>
<dbReference type="OrthoDB" id="5244165at2759"/>
<dbReference type="EMBL" id="LFZN01000158">
    <property type="protein sequence ID" value="KXS96946.1"/>
    <property type="molecule type" value="Genomic_DNA"/>
</dbReference>
<gene>
    <name evidence="3" type="ORF">AC578_5673</name>
</gene>
<dbReference type="Proteomes" id="UP000070133">
    <property type="component" value="Unassembled WGS sequence"/>
</dbReference>
<feature type="compositionally biased region" description="Basic residues" evidence="1">
    <location>
        <begin position="39"/>
        <end position="48"/>
    </location>
</feature>
<dbReference type="AlphaFoldDB" id="A0A139H397"/>
<dbReference type="STRING" id="321146.A0A139H397"/>
<feature type="region of interest" description="Disordered" evidence="1">
    <location>
        <begin position="16"/>
        <end position="149"/>
    </location>
</feature>
<feature type="compositionally biased region" description="Basic and acidic residues" evidence="1">
    <location>
        <begin position="70"/>
        <end position="83"/>
    </location>
</feature>
<organism evidence="3 4">
    <name type="scientific">Pseudocercospora eumusae</name>
    <dbReference type="NCBI Taxonomy" id="321146"/>
    <lineage>
        <taxon>Eukaryota</taxon>
        <taxon>Fungi</taxon>
        <taxon>Dikarya</taxon>
        <taxon>Ascomycota</taxon>
        <taxon>Pezizomycotina</taxon>
        <taxon>Dothideomycetes</taxon>
        <taxon>Dothideomycetidae</taxon>
        <taxon>Mycosphaerellales</taxon>
        <taxon>Mycosphaerellaceae</taxon>
        <taxon>Pseudocercospora</taxon>
    </lineage>
</organism>
<protein>
    <recommendedName>
        <fullName evidence="2">PD-(D/E)XK nuclease-like domain-containing protein</fullName>
    </recommendedName>
</protein>
<evidence type="ECO:0000313" key="4">
    <source>
        <dbReference type="Proteomes" id="UP000070133"/>
    </source>
</evidence>
<feature type="compositionally biased region" description="Basic and acidic residues" evidence="1">
    <location>
        <begin position="22"/>
        <end position="35"/>
    </location>
</feature>
<keyword evidence="4" id="KW-1185">Reference proteome</keyword>
<proteinExistence type="predicted"/>
<feature type="compositionally biased region" description="Pro residues" evidence="1">
    <location>
        <begin position="109"/>
        <end position="120"/>
    </location>
</feature>
<comment type="caution">
    <text evidence="3">The sequence shown here is derived from an EMBL/GenBank/DDBJ whole genome shotgun (WGS) entry which is preliminary data.</text>
</comment>
<accession>A0A139H397</accession>
<dbReference type="Pfam" id="PF20516">
    <property type="entry name" value="PDDEXK_12"/>
    <property type="match status" value="1"/>
</dbReference>
<feature type="domain" description="PD-(D/E)XK nuclease-like" evidence="2">
    <location>
        <begin position="201"/>
        <end position="462"/>
    </location>
</feature>
<reference evidence="3 4" key="1">
    <citation type="submission" date="2015-07" db="EMBL/GenBank/DDBJ databases">
        <title>Comparative genomics of the Sigatoka disease complex on banana suggests a link between parallel evolutionary changes in Pseudocercospora fijiensis and Pseudocercospora eumusae and increased virulence on the banana host.</title>
        <authorList>
            <person name="Chang T.-C."/>
            <person name="Salvucci A."/>
            <person name="Crous P.W."/>
            <person name="Stergiopoulos I."/>
        </authorList>
    </citation>
    <scope>NUCLEOTIDE SEQUENCE [LARGE SCALE GENOMIC DNA]</scope>
    <source>
        <strain evidence="3 4">CBS 114824</strain>
    </source>
</reference>
<evidence type="ECO:0000256" key="1">
    <source>
        <dbReference type="SAM" id="MobiDB-lite"/>
    </source>
</evidence>
<evidence type="ECO:0000313" key="3">
    <source>
        <dbReference type="EMBL" id="KXS96946.1"/>
    </source>
</evidence>